<feature type="domain" description="CNA-B" evidence="3">
    <location>
        <begin position="1821"/>
        <end position="1916"/>
    </location>
</feature>
<keyword evidence="1" id="KW-0812">Transmembrane</keyword>
<dbReference type="Gene3D" id="2.60.40.10">
    <property type="entry name" value="Immunoglobulins"/>
    <property type="match status" value="3"/>
</dbReference>
<proteinExistence type="predicted"/>
<feature type="domain" description="CNA-B" evidence="3">
    <location>
        <begin position="1725"/>
        <end position="1813"/>
    </location>
</feature>
<dbReference type="SUPFAM" id="SSF49478">
    <property type="entry name" value="Cna protein B-type domain"/>
    <property type="match status" value="3"/>
</dbReference>
<dbReference type="Pfam" id="PF05738">
    <property type="entry name" value="Cna_B"/>
    <property type="match status" value="3"/>
</dbReference>
<comment type="caution">
    <text evidence="5">The sequence shown here is derived from an EMBL/GenBank/DDBJ whole genome shotgun (WGS) entry which is preliminary data.</text>
</comment>
<evidence type="ECO:0000259" key="3">
    <source>
        <dbReference type="Pfam" id="PF05738"/>
    </source>
</evidence>
<evidence type="ECO:0000256" key="2">
    <source>
        <dbReference type="SAM" id="SignalP"/>
    </source>
</evidence>
<protein>
    <submittedName>
        <fullName evidence="5">Cna B-type domain-containing protein</fullName>
    </submittedName>
</protein>
<feature type="domain" description="CNA-B" evidence="3">
    <location>
        <begin position="1628"/>
        <end position="1717"/>
    </location>
</feature>
<reference evidence="5 6" key="1">
    <citation type="submission" date="2020-08" db="EMBL/GenBank/DDBJ databases">
        <title>Genome public.</title>
        <authorList>
            <person name="Liu C."/>
            <person name="Sun Q."/>
        </authorList>
    </citation>
    <scope>NUCLEOTIDE SEQUENCE [LARGE SCALE GENOMIC DNA]</scope>
    <source>
        <strain evidence="5 6">NSJ-10</strain>
    </source>
</reference>
<evidence type="ECO:0000313" key="6">
    <source>
        <dbReference type="Proteomes" id="UP000615234"/>
    </source>
</evidence>
<dbReference type="InterPro" id="IPR008454">
    <property type="entry name" value="Collagen-bd_Cna-like_B-typ_dom"/>
</dbReference>
<organism evidence="5 6">
    <name type="scientific">Coprococcus hominis</name>
    <name type="common">ex Liu et al. 2022</name>
    <dbReference type="NCBI Taxonomy" id="2763039"/>
    <lineage>
        <taxon>Bacteria</taxon>
        <taxon>Bacillati</taxon>
        <taxon>Bacillota</taxon>
        <taxon>Clostridia</taxon>
        <taxon>Lachnospirales</taxon>
        <taxon>Lachnospiraceae</taxon>
        <taxon>Coprococcus</taxon>
    </lineage>
</organism>
<keyword evidence="1" id="KW-1133">Transmembrane helix</keyword>
<dbReference type="EMBL" id="JACOOX010000005">
    <property type="protein sequence ID" value="MBC5663086.1"/>
    <property type="molecule type" value="Genomic_DNA"/>
</dbReference>
<gene>
    <name evidence="5" type="ORF">H8S09_09310</name>
</gene>
<dbReference type="CDD" id="cd00222">
    <property type="entry name" value="CollagenBindB"/>
    <property type="match status" value="3"/>
</dbReference>
<dbReference type="NCBIfam" id="NF033903">
    <property type="entry name" value="VaFE_rpt"/>
    <property type="match status" value="1"/>
</dbReference>
<dbReference type="Pfam" id="PF18202">
    <property type="entry name" value="TQ"/>
    <property type="match status" value="1"/>
</dbReference>
<evidence type="ECO:0000256" key="1">
    <source>
        <dbReference type="SAM" id="Phobius"/>
    </source>
</evidence>
<accession>A0A8I0DVD7</accession>
<dbReference type="Gene3D" id="2.60.40.1140">
    <property type="entry name" value="Collagen-binding surface protein Cna, B-type domain"/>
    <property type="match status" value="3"/>
</dbReference>
<keyword evidence="2" id="KW-0732">Signal</keyword>
<dbReference type="Gene3D" id="2.60.40.3930">
    <property type="match status" value="1"/>
</dbReference>
<feature type="domain" description="T-Q ester bond containing" evidence="4">
    <location>
        <begin position="1473"/>
        <end position="1622"/>
    </location>
</feature>
<dbReference type="Proteomes" id="UP000615234">
    <property type="component" value="Unassembled WGS sequence"/>
</dbReference>
<dbReference type="InterPro" id="IPR041100">
    <property type="entry name" value="TQ"/>
</dbReference>
<feature type="transmembrane region" description="Helical" evidence="1">
    <location>
        <begin position="1930"/>
        <end position="1949"/>
    </location>
</feature>
<keyword evidence="6" id="KW-1185">Reference proteome</keyword>
<evidence type="ECO:0000259" key="4">
    <source>
        <dbReference type="Pfam" id="PF18202"/>
    </source>
</evidence>
<sequence>MFKMKRQWKRIISTIMAALMVVTVIPSSFGSSSAAEIATPGDADQTGYVKIEAKLPESDKKGEDVTGIVYEVYMDASCKDEVGTFVLSCDGKAYSNKDNEPVVYADQEEINEKKLSSLELPAGTYYYRMDEMLYKSEKKVSDQNICYDDQIYTFSLTAKATKKKAVVLKPEITFIEQTATPSDAEEASTSDDGFTVVAGSTESTETATPSDANEIHFLSPFALFRTFAARVAQAGNGYYARRIGSSYITPQMRLQDSDGKDMFSVYCGDHNKDAANYYTAGTNGDPVTLHTYGASSGSPLSALGNNNVVKTLYYGYKNGNRFEEMRKNLDYYRHGTANGNTVVFDVTDKPMPTNKYNADIQVGTVSLTNKTVTYTNGVETTKEIGPSGDDYRYKHTYTISKSLIAETGNGVYDFNYTFSSGKFTSKANAGLRRTNIYKVQTGANSYTFKVPTSVTCYTTEDAVQTKGIAKCTWASHAAGSSVTFTGGTYFMFVAKKTYAGTSSINATASKDGFVAYWAVPDNSSIQNLFGAELYEYALDIDIDWEKEEQPSTGRFELTKEPADGTDNWNYKVYNMAGIRYVIYSDKACTTSVSSAKNYKRSDGVPVGSATQIVLSYNGKAYMDAFGKNVIFVSKAAKDAFKESHDLYTYRWYKDDLESGKSYTYYYKEAGTLAGGSGNSYYYDNGTAETKALITKHKGQNISVTNFELNTNVKSFTFKAGDSISVVSEKTIDTKKSFTGSFRVHKEYQTEIAGNSYYNMAGIKYGIYASEGGSTVTADAYTKKIDGSDVAVQPANRLVLSYDGYSYMDANGRNVVFVNAAAKNDYASAYGSTPGYWWYKTGLTKSVSYYYHESEHLLGINDQSGAAYYYNPGGKYTKEINAIAGKSVEVTGFTQDIAYHKFTIKVDADASGNAGDRSITSDTTDDLVSTKSKATKSYSGSAAVLKGVQFKLYKVTGNGAACDNNNLVGTYVHDGTKVVAQADSIKLQGVTTGTGSEAEYFKNLPFGWYCLVEDAATANARGFSTAAPAYLECTSSHTSLNFQMSDVRSGLKLKKKLANTPLNKLCNYNLDGAEYKAYTTTGNGVETTDAANYLCTFRTDTAGNGYVIDTNKSRNLELADQSNGNYYKLVGVPLNTWVCIKETKNSTGCELDTKVYYLYYTEDNMQQTVTSTEPLKNDPLRITITKKDSTSGSNAGATSLAGAEFTIKYYDVPVTGAGAVTSYAQVKGKAATRTWVYRTDENGELHTVEPDKYLVKDASSELFYDDGYAVIPLGAITIEETKAPEGYTLAGSFYKKSLGGEVASNEDGVIFVAVKDAHSLSNYFGENAIIKEEKVLRADLKFKKIALDTNEPLSGIVFKITSKTTGESHVVVTDANGMIDTSKIKHSENTNAADTDSKTIGGTWFYGNKDGNGTVDDTLGALPFDTYEITEIATDTNTEYRLITPITVDLTKEADYTDGYQLYDLGTVTNIPEPYIGTRALGVKTQDNIIPANEKVDVEDISDYHFLEAGKTYTMKGVIKDPETGKAYKQPDGTYSLGHKVFTTDSDDTGYVSAEVRTPLVLDTTGLDGKNVVVAEYLFEGSDDTDLTINEDGTVDETGVYQTHTGRLVKHDDLTSKSQTLSVPKITKISVKKVWNDADNADGIRPESIKVQLYKNGNTKVYDAVELSEKNNWSYTWEGLPTMENNEDIIYAVDEVEIPAGYEKEVTNKETKFIITNTHVPDVTKISVEKVWDDNNDQDGIRPTTIKVQLYADGKASGRMAELSENNGWKYTWKDLDKQKDGEDIVYTVDEIEIPDGYTKTVTNKGAVFTITNTHKPGTTEVKVTKVWKDSNDKYQKRPGSIEVQLYKSVAGKIDAVGNPVELSENNGWKYTWSNLAKQEKGVTIIYSVDEVEVPEGYSKTVVRENDGKVVSFVITNSRPDTPKTGDAFKLIPVAFLMAAAFITGAFVIWRKKRRK</sequence>
<name>A0A8I0DVD7_9FIRM</name>
<evidence type="ECO:0000313" key="5">
    <source>
        <dbReference type="EMBL" id="MBC5663086.1"/>
    </source>
</evidence>
<keyword evidence="1" id="KW-0472">Membrane</keyword>
<feature type="signal peptide" evidence="2">
    <location>
        <begin position="1"/>
        <end position="34"/>
    </location>
</feature>
<feature type="chain" id="PRO_5034339671" evidence="2">
    <location>
        <begin position="35"/>
        <end position="1955"/>
    </location>
</feature>
<dbReference type="RefSeq" id="WP_186847770.1">
    <property type="nucleotide sequence ID" value="NZ_JACOOX010000005.1"/>
</dbReference>
<dbReference type="InterPro" id="IPR013783">
    <property type="entry name" value="Ig-like_fold"/>
</dbReference>